<keyword evidence="7" id="KW-1185">Reference proteome</keyword>
<dbReference type="PANTHER" id="PTHR11360">
    <property type="entry name" value="MONOCARBOXYLATE TRANSPORTER"/>
    <property type="match status" value="1"/>
</dbReference>
<dbReference type="Gene3D" id="1.20.1250.20">
    <property type="entry name" value="MFS general substrate transporter like domains"/>
    <property type="match status" value="2"/>
</dbReference>
<feature type="transmembrane region" description="Helical" evidence="5">
    <location>
        <begin position="250"/>
        <end position="276"/>
    </location>
</feature>
<keyword evidence="3" id="KW-0325">Glycoprotein</keyword>
<keyword evidence="5" id="KW-0812">Transmembrane</keyword>
<sequence length="458" mass="49970">MERLPIELGAQQPDSEQENHLASPSTITLDEAGEARNQSSLPPVDRGKDAWLFLVASFFMEGLVWGFPYSFGVFQDYYQTHLPFSGSSNIATIGTCAMGVLFFMFPVVITILRMYPRQARWAPPVGLVVMCLTLTVSSFSQTVPHLIITQGVIYALAGSVSYCPCMNWVGEWFVERRGFAYGVMWSGTGLGGCAIPLVLEFLLRKYGFRTTLRIWAVALFVLTMPVIYFVKPRLPVTSAVLPRPSSLTFIWNRTFLLYQTASIIQSLGFFLPFIYLPNYARTILGAKPFLAALTVILINGSAAIGTAVMGPLTDRLYATKCILICTIGAALGIFFLWGFATHLAVLYVFSIVYGLFAGSYVATWPGIVRQMLSDSLSGDHLSSGQAYDPTMIIGLLTAGRGIGNIISGPLSEVLIKGMATGRGTSAWDSGYSTMIAFTGSTALVGGITFLWRRIGWIG</sequence>
<dbReference type="Pfam" id="PF07690">
    <property type="entry name" value="MFS_1"/>
    <property type="match status" value="1"/>
</dbReference>
<evidence type="ECO:0000256" key="4">
    <source>
        <dbReference type="SAM" id="MobiDB-lite"/>
    </source>
</evidence>
<comment type="similarity">
    <text evidence="2">Belongs to the major facilitator superfamily. Monocarboxylate porter (TC 2.A.1.13) family.</text>
</comment>
<feature type="region of interest" description="Disordered" evidence="4">
    <location>
        <begin position="1"/>
        <end position="23"/>
    </location>
</feature>
<feature type="transmembrane region" description="Helical" evidence="5">
    <location>
        <begin position="431"/>
        <end position="451"/>
    </location>
</feature>
<keyword evidence="5" id="KW-0472">Membrane</keyword>
<protein>
    <submittedName>
        <fullName evidence="6">MFS monocarboxylate transporter</fullName>
    </submittedName>
</protein>
<evidence type="ECO:0000256" key="3">
    <source>
        <dbReference type="ARBA" id="ARBA00023180"/>
    </source>
</evidence>
<dbReference type="GO" id="GO:0016020">
    <property type="term" value="C:membrane"/>
    <property type="evidence" value="ECO:0007669"/>
    <property type="project" value="UniProtKB-SubCell"/>
</dbReference>
<feature type="transmembrane region" description="Helical" evidence="5">
    <location>
        <begin position="212"/>
        <end position="230"/>
    </location>
</feature>
<dbReference type="Proteomes" id="UP000554235">
    <property type="component" value="Unassembled WGS sequence"/>
</dbReference>
<dbReference type="InterPro" id="IPR050327">
    <property type="entry name" value="Proton-linked_MCT"/>
</dbReference>
<evidence type="ECO:0000256" key="5">
    <source>
        <dbReference type="SAM" id="Phobius"/>
    </source>
</evidence>
<keyword evidence="5" id="KW-1133">Transmembrane helix</keyword>
<feature type="transmembrane region" description="Helical" evidence="5">
    <location>
        <begin position="316"/>
        <end position="337"/>
    </location>
</feature>
<comment type="caution">
    <text evidence="6">The sequence shown here is derived from an EMBL/GenBank/DDBJ whole genome shotgun (WGS) entry which is preliminary data.</text>
</comment>
<evidence type="ECO:0000313" key="6">
    <source>
        <dbReference type="EMBL" id="KAF4455291.1"/>
    </source>
</evidence>
<feature type="transmembrane region" description="Helical" evidence="5">
    <location>
        <begin position="90"/>
        <end position="115"/>
    </location>
</feature>
<feature type="transmembrane region" description="Helical" evidence="5">
    <location>
        <begin position="288"/>
        <end position="310"/>
    </location>
</feature>
<dbReference type="SUPFAM" id="SSF103473">
    <property type="entry name" value="MFS general substrate transporter"/>
    <property type="match status" value="1"/>
</dbReference>
<reference evidence="6 7" key="1">
    <citation type="submission" date="2020-01" db="EMBL/GenBank/DDBJ databases">
        <title>Identification and distribution of gene clusters putatively required for synthesis of sphingolipid metabolism inhibitors in phylogenetically diverse species of the filamentous fungus Fusarium.</title>
        <authorList>
            <person name="Kim H.-S."/>
            <person name="Busman M."/>
            <person name="Brown D.W."/>
            <person name="Divon H."/>
            <person name="Uhlig S."/>
            <person name="Proctor R.H."/>
        </authorList>
    </citation>
    <scope>NUCLEOTIDE SEQUENCE [LARGE SCALE GENOMIC DNA]</scope>
    <source>
        <strain evidence="6 7">NRRL 20459</strain>
    </source>
</reference>
<evidence type="ECO:0000313" key="7">
    <source>
        <dbReference type="Proteomes" id="UP000554235"/>
    </source>
</evidence>
<feature type="transmembrane region" description="Helical" evidence="5">
    <location>
        <begin position="182"/>
        <end position="203"/>
    </location>
</feature>
<feature type="transmembrane region" description="Helical" evidence="5">
    <location>
        <begin position="50"/>
        <end position="69"/>
    </location>
</feature>
<feature type="transmembrane region" description="Helical" evidence="5">
    <location>
        <begin position="121"/>
        <end position="139"/>
    </location>
</feature>
<proteinExistence type="inferred from homology"/>
<dbReference type="InterPro" id="IPR011701">
    <property type="entry name" value="MFS"/>
</dbReference>
<evidence type="ECO:0000256" key="1">
    <source>
        <dbReference type="ARBA" id="ARBA00004141"/>
    </source>
</evidence>
<name>A0A8H4KSI5_9HYPO</name>
<dbReference type="GO" id="GO:0022857">
    <property type="term" value="F:transmembrane transporter activity"/>
    <property type="evidence" value="ECO:0007669"/>
    <property type="project" value="InterPro"/>
</dbReference>
<evidence type="ECO:0000256" key="2">
    <source>
        <dbReference type="ARBA" id="ARBA00006727"/>
    </source>
</evidence>
<dbReference type="AlphaFoldDB" id="A0A8H4KSI5"/>
<feature type="transmembrane region" description="Helical" evidence="5">
    <location>
        <begin position="344"/>
        <end position="367"/>
    </location>
</feature>
<dbReference type="PANTHER" id="PTHR11360:SF287">
    <property type="entry name" value="MFS MONOCARBOXYLATE TRANSPORTER"/>
    <property type="match status" value="1"/>
</dbReference>
<organism evidence="6 7">
    <name type="scientific">Fusarium albosuccineum</name>
    <dbReference type="NCBI Taxonomy" id="1237068"/>
    <lineage>
        <taxon>Eukaryota</taxon>
        <taxon>Fungi</taxon>
        <taxon>Dikarya</taxon>
        <taxon>Ascomycota</taxon>
        <taxon>Pezizomycotina</taxon>
        <taxon>Sordariomycetes</taxon>
        <taxon>Hypocreomycetidae</taxon>
        <taxon>Hypocreales</taxon>
        <taxon>Nectriaceae</taxon>
        <taxon>Fusarium</taxon>
        <taxon>Fusarium decemcellulare species complex</taxon>
    </lineage>
</organism>
<dbReference type="InterPro" id="IPR036259">
    <property type="entry name" value="MFS_trans_sf"/>
</dbReference>
<dbReference type="EMBL" id="JAADYS010002753">
    <property type="protein sequence ID" value="KAF4455291.1"/>
    <property type="molecule type" value="Genomic_DNA"/>
</dbReference>
<accession>A0A8H4KSI5</accession>
<comment type="subcellular location">
    <subcellularLocation>
        <location evidence="1">Membrane</location>
        <topology evidence="1">Multi-pass membrane protein</topology>
    </subcellularLocation>
</comment>
<gene>
    <name evidence="6" type="ORF">FALBO_15662</name>
</gene>
<dbReference type="OrthoDB" id="2213137at2759"/>